<accession>A0A3S4R0T6</accession>
<gene>
    <name evidence="4" type="ORF">B4U79_05711</name>
    <name evidence="6" type="ORF">B4U79_06788</name>
    <name evidence="5" type="ORF">B4U79_15110</name>
</gene>
<organism evidence="5 7">
    <name type="scientific">Dinothrombium tinctorium</name>
    <dbReference type="NCBI Taxonomy" id="1965070"/>
    <lineage>
        <taxon>Eukaryota</taxon>
        <taxon>Metazoa</taxon>
        <taxon>Ecdysozoa</taxon>
        <taxon>Arthropoda</taxon>
        <taxon>Chelicerata</taxon>
        <taxon>Arachnida</taxon>
        <taxon>Acari</taxon>
        <taxon>Acariformes</taxon>
        <taxon>Trombidiformes</taxon>
        <taxon>Prostigmata</taxon>
        <taxon>Anystina</taxon>
        <taxon>Parasitengona</taxon>
        <taxon>Trombidioidea</taxon>
        <taxon>Trombidiidae</taxon>
        <taxon>Dinothrombium</taxon>
    </lineage>
</organism>
<dbReference type="OrthoDB" id="6369184at2759"/>
<dbReference type="PANTHER" id="PTHR47537:SF2">
    <property type="entry name" value="CUBILIN"/>
    <property type="match status" value="1"/>
</dbReference>
<evidence type="ECO:0000259" key="3">
    <source>
        <dbReference type="PROSITE" id="PS01180"/>
    </source>
</evidence>
<reference evidence="5 7" key="1">
    <citation type="journal article" date="2018" name="Gigascience">
        <title>Genomes of trombidid mites reveal novel predicted allergens and laterally-transferred genes associated with secondary metabolism.</title>
        <authorList>
            <person name="Dong X."/>
            <person name="Chaisiri K."/>
            <person name="Xia D."/>
            <person name="Armstrong S.D."/>
            <person name="Fang Y."/>
            <person name="Donnelly M.J."/>
            <person name="Kadowaki T."/>
            <person name="McGarry J.W."/>
            <person name="Darby A.C."/>
            <person name="Makepeace B.L."/>
        </authorList>
    </citation>
    <scope>NUCLEOTIDE SEQUENCE [LARGE SCALE GENOMIC DNA]</scope>
    <source>
        <strain evidence="5">UoL-WK</strain>
    </source>
</reference>
<proteinExistence type="predicted"/>
<dbReference type="PROSITE" id="PS01180">
    <property type="entry name" value="CUB"/>
    <property type="match status" value="1"/>
</dbReference>
<dbReference type="EMBL" id="NCKU01000141">
    <property type="protein sequence ID" value="RWS16958.1"/>
    <property type="molecule type" value="Genomic_DNA"/>
</dbReference>
<dbReference type="InterPro" id="IPR053207">
    <property type="entry name" value="Non-NMDA_GluR_Accessory"/>
</dbReference>
<dbReference type="GO" id="GO:0005886">
    <property type="term" value="C:plasma membrane"/>
    <property type="evidence" value="ECO:0007669"/>
    <property type="project" value="TreeGrafter"/>
</dbReference>
<dbReference type="SUPFAM" id="SSF49854">
    <property type="entry name" value="Spermadhesin, CUB domain"/>
    <property type="match status" value="2"/>
</dbReference>
<evidence type="ECO:0000256" key="1">
    <source>
        <dbReference type="ARBA" id="ARBA00023157"/>
    </source>
</evidence>
<dbReference type="AlphaFoldDB" id="A0A3S4R0T6"/>
<dbReference type="EMBL" id="NCKU01002203">
    <property type="protein sequence ID" value="RWS10151.1"/>
    <property type="molecule type" value="Genomic_DNA"/>
</dbReference>
<name>A0A3S4R0T6_9ACAR</name>
<comment type="caution">
    <text evidence="5">The sequence shown here is derived from an EMBL/GenBank/DDBJ whole genome shotgun (WGS) entry which is preliminary data.</text>
</comment>
<feature type="domain" description="CUB" evidence="3">
    <location>
        <begin position="94"/>
        <end position="149"/>
    </location>
</feature>
<protein>
    <submittedName>
        <fullName evidence="5">Suppressor of lurcher protein 1-like protein</fullName>
    </submittedName>
</protein>
<keyword evidence="7" id="KW-1185">Reference proteome</keyword>
<dbReference type="InterPro" id="IPR000859">
    <property type="entry name" value="CUB_dom"/>
</dbReference>
<dbReference type="PANTHER" id="PTHR47537">
    <property type="entry name" value="CUBILIN"/>
    <property type="match status" value="1"/>
</dbReference>
<evidence type="ECO:0000313" key="6">
    <source>
        <dbReference type="EMBL" id="RWS16958.1"/>
    </source>
</evidence>
<keyword evidence="1" id="KW-1015">Disulfide bond</keyword>
<reference evidence="5" key="2">
    <citation type="submission" date="2018-11" db="EMBL/GenBank/DDBJ databases">
        <title>Trombidioid mite genomics.</title>
        <authorList>
            <person name="Dong X."/>
        </authorList>
    </citation>
    <scope>NUCLEOTIDE SEQUENCE</scope>
    <source>
        <strain evidence="5">UoL-WK</strain>
    </source>
</reference>
<evidence type="ECO:0000313" key="4">
    <source>
        <dbReference type="EMBL" id="RWS10051.1"/>
    </source>
</evidence>
<dbReference type="EMBL" id="NCKU01002243">
    <property type="protein sequence ID" value="RWS10051.1"/>
    <property type="molecule type" value="Genomic_DNA"/>
</dbReference>
<evidence type="ECO:0000256" key="2">
    <source>
        <dbReference type="PROSITE-ProRule" id="PRU00059"/>
    </source>
</evidence>
<dbReference type="CDD" id="cd00041">
    <property type="entry name" value="CUB"/>
    <property type="match status" value="1"/>
</dbReference>
<evidence type="ECO:0000313" key="5">
    <source>
        <dbReference type="EMBL" id="RWS10151.1"/>
    </source>
</evidence>
<dbReference type="Pfam" id="PF00431">
    <property type="entry name" value="CUB"/>
    <property type="match status" value="2"/>
</dbReference>
<dbReference type="Proteomes" id="UP000285301">
    <property type="component" value="Unassembled WGS sequence"/>
</dbReference>
<dbReference type="Gene3D" id="2.60.120.290">
    <property type="entry name" value="Spermadhesin, CUB domain"/>
    <property type="match status" value="2"/>
</dbReference>
<dbReference type="STRING" id="1965070.A0A3S4R0T6"/>
<sequence length="149" mass="17145">MRCEESDTVMVFVTINGNKERIDNYCGNQIPLQIMSNGPSLTAEFKSLDGKNHRAKGFRAIYKFVKDFGIQNGIQDQKRGDKKRIRKIDFPVVCAFVYNSNTHPNGTITSPNWPGLYPRDTECHYFFYGQKNEKVYITFPHFDVEGVPP</sequence>
<evidence type="ECO:0000313" key="7">
    <source>
        <dbReference type="Proteomes" id="UP000285301"/>
    </source>
</evidence>
<comment type="caution">
    <text evidence="2">Lacks conserved residue(s) required for the propagation of feature annotation.</text>
</comment>
<dbReference type="InterPro" id="IPR035914">
    <property type="entry name" value="Sperma_CUB_dom_sf"/>
</dbReference>